<feature type="transmembrane region" description="Helical" evidence="2">
    <location>
        <begin position="189"/>
        <end position="207"/>
    </location>
</feature>
<proteinExistence type="predicted"/>
<dbReference type="NCBIfam" id="TIGR04370">
    <property type="entry name" value="glyco_rpt_poly"/>
    <property type="match status" value="1"/>
</dbReference>
<feature type="transmembrane region" description="Helical" evidence="2">
    <location>
        <begin position="402"/>
        <end position="419"/>
    </location>
</feature>
<feature type="transmembrane region" description="Helical" evidence="2">
    <location>
        <begin position="56"/>
        <end position="79"/>
    </location>
</feature>
<keyword evidence="2" id="KW-0472">Membrane</keyword>
<keyword evidence="4" id="KW-1185">Reference proteome</keyword>
<gene>
    <name evidence="3" type="ORF">GA0070609_3838</name>
</gene>
<evidence type="ECO:0000313" key="3">
    <source>
        <dbReference type="EMBL" id="SCG62997.1"/>
    </source>
</evidence>
<accession>A0A1C5IX89</accession>
<reference evidence="3 4" key="1">
    <citation type="submission" date="2016-06" db="EMBL/GenBank/DDBJ databases">
        <authorList>
            <person name="Kjaerup R.B."/>
            <person name="Dalgaard T.S."/>
            <person name="Juul-Madsen H.R."/>
        </authorList>
    </citation>
    <scope>NUCLEOTIDE SEQUENCE [LARGE SCALE GENOMIC DNA]</scope>
    <source>
        <strain evidence="3 4">DSM 43904</strain>
    </source>
</reference>
<feature type="region of interest" description="Disordered" evidence="1">
    <location>
        <begin position="443"/>
        <end position="479"/>
    </location>
</feature>
<feature type="transmembrane region" description="Helical" evidence="2">
    <location>
        <begin position="167"/>
        <end position="184"/>
    </location>
</feature>
<evidence type="ECO:0000256" key="2">
    <source>
        <dbReference type="SAM" id="Phobius"/>
    </source>
</evidence>
<organism evidence="3 4">
    <name type="scientific">Micromonospora echinaurantiaca</name>
    <dbReference type="NCBI Taxonomy" id="47857"/>
    <lineage>
        <taxon>Bacteria</taxon>
        <taxon>Bacillati</taxon>
        <taxon>Actinomycetota</taxon>
        <taxon>Actinomycetes</taxon>
        <taxon>Micromonosporales</taxon>
        <taxon>Micromonosporaceae</taxon>
        <taxon>Micromonospora</taxon>
    </lineage>
</organism>
<keyword evidence="2" id="KW-0812">Transmembrane</keyword>
<dbReference type="EMBL" id="LT607750">
    <property type="protein sequence ID" value="SCG62997.1"/>
    <property type="molecule type" value="Genomic_DNA"/>
</dbReference>
<evidence type="ECO:0000313" key="4">
    <source>
        <dbReference type="Proteomes" id="UP000198217"/>
    </source>
</evidence>
<feature type="transmembrane region" description="Helical" evidence="2">
    <location>
        <begin position="107"/>
        <end position="130"/>
    </location>
</feature>
<dbReference type="Proteomes" id="UP000198217">
    <property type="component" value="Chromosome I"/>
</dbReference>
<evidence type="ECO:0000256" key="1">
    <source>
        <dbReference type="SAM" id="MobiDB-lite"/>
    </source>
</evidence>
<dbReference type="AlphaFoldDB" id="A0A1C5IX89"/>
<feature type="transmembrane region" description="Helical" evidence="2">
    <location>
        <begin position="348"/>
        <end position="367"/>
    </location>
</feature>
<feature type="transmembrane region" description="Helical" evidence="2">
    <location>
        <begin position="379"/>
        <end position="396"/>
    </location>
</feature>
<feature type="transmembrane region" description="Helical" evidence="2">
    <location>
        <begin position="213"/>
        <end position="230"/>
    </location>
</feature>
<feature type="compositionally biased region" description="Low complexity" evidence="1">
    <location>
        <begin position="443"/>
        <end position="454"/>
    </location>
</feature>
<sequence>MMWIVMPLLLLAVVHYLLSVRHYGVLTPDGLFVCTQLLMVVGTAALVEPGSSVDNAYLQMMVAAVMIYIAASCVTYLALRTRSEQLTPPRSERRTFQVSLVPPKGPVLLVTALSLAIMLTYFAAVGYSAFLLGLQGQLSGSPQDVATLRLQSYAGETYLFPGYANQFKNVIYPALVVVILTWVFMRSGLAARLGGLVLVGLAVFGLLGTGQRGAFILFLVTLLIYVFLVNRRRVSRWVLLLPAMGLPFALLATYALGRSAGAADSPVAATSEELYRRFLNDNQLSGLAAYRYTESLPVQYGREWLAGLQGILPGDRGSSLANEVFATLYGSTVGTAPPSLWGSAHHNFGTLGVLVFAALLGVALQVLTFRSLRRASYNTLELIGYAGVTATVGTWTVAGPDALMNLGLVAYLLIWYGGARWSRSGRPAFLLVSAEDRRRAARRASAYGTATGRAPTFEPGRHRVRSTGPDHPVAAGARL</sequence>
<name>A0A1C5IX89_9ACTN</name>
<keyword evidence="2" id="KW-1133">Transmembrane helix</keyword>
<feature type="transmembrane region" description="Helical" evidence="2">
    <location>
        <begin position="237"/>
        <end position="256"/>
    </location>
</feature>
<protein>
    <submittedName>
        <fullName evidence="3">Oligosaccharide repeat unit polymerase</fullName>
    </submittedName>
</protein>